<keyword evidence="2" id="KW-1185">Reference proteome</keyword>
<dbReference type="PANTHER" id="PTHR35802:SF1">
    <property type="entry name" value="PROTEASE SYNTHASE AND SPORULATION PROTEIN PAI 2"/>
    <property type="match status" value="1"/>
</dbReference>
<evidence type="ECO:0000313" key="1">
    <source>
        <dbReference type="EMBL" id="MRV70107.1"/>
    </source>
</evidence>
<proteinExistence type="predicted"/>
<dbReference type="InterPro" id="IPR012349">
    <property type="entry name" value="Split_barrel_FMN-bd"/>
</dbReference>
<evidence type="ECO:0000313" key="2">
    <source>
        <dbReference type="Proteomes" id="UP000446768"/>
    </source>
</evidence>
<reference evidence="1 2" key="1">
    <citation type="submission" date="2019-11" db="EMBL/GenBank/DDBJ databases">
        <title>Novel species isolated from a subtropical stream in China.</title>
        <authorList>
            <person name="Lu H."/>
        </authorList>
    </citation>
    <scope>NUCLEOTIDE SEQUENCE [LARGE SCALE GENOMIC DNA]</scope>
    <source>
        <strain evidence="1 2">FT92W</strain>
    </source>
</reference>
<dbReference type="RefSeq" id="WP_154370614.1">
    <property type="nucleotide sequence ID" value="NZ_WKJJ01000001.1"/>
</dbReference>
<dbReference type="AlphaFoldDB" id="A0A7X2IHI1"/>
<dbReference type="Pfam" id="PF04299">
    <property type="entry name" value="FMN_bind_2"/>
    <property type="match status" value="1"/>
</dbReference>
<accession>A0A7X2IHI1</accession>
<sequence length="208" mass="22446">MYCQPQFKQDDPAILQALIRSHPLATLVVASPSGVTADLLPFVLYPDEGEYGVLRAHAPRANPVCGALLEGAECLVVFQGPDAYVSPSWYASKAETHKVVPTWNFTMVQARGNARLVDDGQWLRRQLDDLTDAHEARMPQPWKVADAPADFLESICRAIVGIEIPISAIAGKWKTSQNRSTADRAGVTAGLQQHGESAMAALVAATLA</sequence>
<dbReference type="PANTHER" id="PTHR35802">
    <property type="entry name" value="PROTEASE SYNTHASE AND SPORULATION PROTEIN PAI 2"/>
    <property type="match status" value="1"/>
</dbReference>
<name>A0A7X2IHI1_9BURK</name>
<dbReference type="PIRSF" id="PIRSF010372">
    <property type="entry name" value="PaiB"/>
    <property type="match status" value="1"/>
</dbReference>
<dbReference type="SUPFAM" id="SSF50475">
    <property type="entry name" value="FMN-binding split barrel"/>
    <property type="match status" value="1"/>
</dbReference>
<comment type="caution">
    <text evidence="1">The sequence shown here is derived from an EMBL/GenBank/DDBJ whole genome shotgun (WGS) entry which is preliminary data.</text>
</comment>
<dbReference type="Gene3D" id="2.30.110.10">
    <property type="entry name" value="Electron Transport, Fmn-binding Protein, Chain A"/>
    <property type="match status" value="1"/>
</dbReference>
<dbReference type="Proteomes" id="UP000446768">
    <property type="component" value="Unassembled WGS sequence"/>
</dbReference>
<protein>
    <submittedName>
        <fullName evidence="1">FMN-binding negative transcriptional regulator</fullName>
    </submittedName>
</protein>
<organism evidence="1 2">
    <name type="scientific">Pseudoduganella rivuli</name>
    <dbReference type="NCBI Taxonomy" id="2666085"/>
    <lineage>
        <taxon>Bacteria</taxon>
        <taxon>Pseudomonadati</taxon>
        <taxon>Pseudomonadota</taxon>
        <taxon>Betaproteobacteria</taxon>
        <taxon>Burkholderiales</taxon>
        <taxon>Oxalobacteraceae</taxon>
        <taxon>Telluria group</taxon>
        <taxon>Pseudoduganella</taxon>
    </lineage>
</organism>
<dbReference type="EMBL" id="WKJJ01000001">
    <property type="protein sequence ID" value="MRV70107.1"/>
    <property type="molecule type" value="Genomic_DNA"/>
</dbReference>
<gene>
    <name evidence="1" type="ORF">GJ700_00015</name>
</gene>
<dbReference type="InterPro" id="IPR007396">
    <property type="entry name" value="TR_PAI2-type"/>
</dbReference>